<dbReference type="EMBL" id="CAJNOC010000048">
    <property type="protein sequence ID" value="CAF0709792.1"/>
    <property type="molecule type" value="Genomic_DNA"/>
</dbReference>
<dbReference type="OrthoDB" id="202415at2759"/>
<dbReference type="Pfam" id="PF05686">
    <property type="entry name" value="Glyco_transf_90"/>
    <property type="match status" value="1"/>
</dbReference>
<dbReference type="GO" id="GO:0006493">
    <property type="term" value="P:protein O-linked glycosylation"/>
    <property type="evidence" value="ECO:0007669"/>
    <property type="project" value="TreeGrafter"/>
</dbReference>
<evidence type="ECO:0000256" key="1">
    <source>
        <dbReference type="ARBA" id="ARBA00010118"/>
    </source>
</evidence>
<sequence>MSINLEKSLAAECAEEDVECHGKAKYLKEENEPTNPKWNKYLTKITQALSKYKECESTNCSCYKNRLDYDLGPWIKNGISKELFKQAAKISRLSHYQIIDHKLYRNKDAFFPFRNSGIEHFILKIIKNLPDTEFIVNTQDWPQTNSWNEQKIPVFSFSKVDSQHNDIMYPAWTFWEGGPAVWPIYPNGLGRWDEQYKLIPKEAKKWPWGKKESKGFFRGSRTSGERDPLVLLSRAEPDLVDAQYTKNQAWKSEADTLGAKPAEEIRLEDHCKYKYLFNFRGVAASFRFKHLFLCNSLVYHVGDEWLEFFYDGLKPWVHYIPVEQNLKNVKELLEFAKENDKIVKEIALRGKNFVIDHLRMEDIYCYWEELIKEYTKLLKFTPKLNKKFERIQ</sequence>
<dbReference type="InterPro" id="IPR006598">
    <property type="entry name" value="CAP10"/>
</dbReference>
<evidence type="ECO:0000313" key="4">
    <source>
        <dbReference type="EMBL" id="CAF0709792.1"/>
    </source>
</evidence>
<name>A0A813M2X2_9BILA</name>
<evidence type="ECO:0000256" key="2">
    <source>
        <dbReference type="ARBA" id="ARBA00022679"/>
    </source>
</evidence>
<comment type="caution">
    <text evidence="4">The sequence shown here is derived from an EMBL/GenBank/DDBJ whole genome shotgun (WGS) entry which is preliminary data.</text>
</comment>
<gene>
    <name evidence="4" type="ORF">OXX778_LOCUS863</name>
</gene>
<dbReference type="PANTHER" id="PTHR12203">
    <property type="entry name" value="KDEL LYS-ASP-GLU-LEU CONTAINING - RELATED"/>
    <property type="match status" value="1"/>
</dbReference>
<keyword evidence="5" id="KW-1185">Reference proteome</keyword>
<dbReference type="GO" id="GO:0045747">
    <property type="term" value="P:positive regulation of Notch signaling pathway"/>
    <property type="evidence" value="ECO:0007669"/>
    <property type="project" value="TreeGrafter"/>
</dbReference>
<dbReference type="AlphaFoldDB" id="A0A813M2X2"/>
<dbReference type="PANTHER" id="PTHR12203:SF35">
    <property type="entry name" value="PROTEIN O-GLUCOSYLTRANSFERASE 1"/>
    <property type="match status" value="1"/>
</dbReference>
<keyword evidence="2" id="KW-0808">Transferase</keyword>
<feature type="domain" description="Glycosyl transferase CAP10" evidence="3">
    <location>
        <begin position="128"/>
        <end position="381"/>
    </location>
</feature>
<proteinExistence type="inferred from homology"/>
<reference evidence="4" key="1">
    <citation type="submission" date="2021-02" db="EMBL/GenBank/DDBJ databases">
        <authorList>
            <person name="Nowell W R."/>
        </authorList>
    </citation>
    <scope>NUCLEOTIDE SEQUENCE</scope>
    <source>
        <strain evidence="4">Ploen Becks lab</strain>
    </source>
</reference>
<dbReference type="SMART" id="SM00672">
    <property type="entry name" value="CAP10"/>
    <property type="match status" value="1"/>
</dbReference>
<organism evidence="4 5">
    <name type="scientific">Brachionus calyciflorus</name>
    <dbReference type="NCBI Taxonomy" id="104777"/>
    <lineage>
        <taxon>Eukaryota</taxon>
        <taxon>Metazoa</taxon>
        <taxon>Spiralia</taxon>
        <taxon>Gnathifera</taxon>
        <taxon>Rotifera</taxon>
        <taxon>Eurotatoria</taxon>
        <taxon>Monogononta</taxon>
        <taxon>Pseudotrocha</taxon>
        <taxon>Ploima</taxon>
        <taxon>Brachionidae</taxon>
        <taxon>Brachionus</taxon>
    </lineage>
</organism>
<evidence type="ECO:0000259" key="3">
    <source>
        <dbReference type="SMART" id="SM00672"/>
    </source>
</evidence>
<protein>
    <recommendedName>
        <fullName evidence="3">Glycosyl transferase CAP10 domain-containing protein</fullName>
    </recommendedName>
</protein>
<comment type="similarity">
    <text evidence="1">Belongs to the glycosyltransferase 90 family.</text>
</comment>
<dbReference type="GO" id="GO:0035252">
    <property type="term" value="F:UDP-xylosyltransferase activity"/>
    <property type="evidence" value="ECO:0007669"/>
    <property type="project" value="TreeGrafter"/>
</dbReference>
<accession>A0A813M2X2</accession>
<evidence type="ECO:0000313" key="5">
    <source>
        <dbReference type="Proteomes" id="UP000663879"/>
    </source>
</evidence>
<dbReference type="InterPro" id="IPR051091">
    <property type="entry name" value="O-Glucosyltr/Glycosyltrsf_90"/>
</dbReference>
<dbReference type="GO" id="GO:0012505">
    <property type="term" value="C:endomembrane system"/>
    <property type="evidence" value="ECO:0007669"/>
    <property type="project" value="TreeGrafter"/>
</dbReference>
<dbReference type="Proteomes" id="UP000663879">
    <property type="component" value="Unassembled WGS sequence"/>
</dbReference>
<dbReference type="GO" id="GO:0035251">
    <property type="term" value="F:UDP-glucosyltransferase activity"/>
    <property type="evidence" value="ECO:0007669"/>
    <property type="project" value="TreeGrafter"/>
</dbReference>